<dbReference type="GO" id="GO:0016491">
    <property type="term" value="F:oxidoreductase activity"/>
    <property type="evidence" value="ECO:0007669"/>
    <property type="project" value="UniProtKB-KW"/>
</dbReference>
<evidence type="ECO:0000256" key="4">
    <source>
        <dbReference type="ARBA" id="ARBA00022714"/>
    </source>
</evidence>
<dbReference type="CDD" id="cd06185">
    <property type="entry name" value="PDR_like"/>
    <property type="match status" value="1"/>
</dbReference>
<dbReference type="RefSeq" id="WP_108950347.1">
    <property type="nucleotide sequence ID" value="NZ_CP022187.1"/>
</dbReference>
<keyword evidence="2" id="KW-0285">Flavoprotein</keyword>
<evidence type="ECO:0000313" key="12">
    <source>
        <dbReference type="Proteomes" id="UP000244930"/>
    </source>
</evidence>
<dbReference type="InterPro" id="IPR017927">
    <property type="entry name" value="FAD-bd_FR_type"/>
</dbReference>
<evidence type="ECO:0000259" key="10">
    <source>
        <dbReference type="PROSITE" id="PS51384"/>
    </source>
</evidence>
<keyword evidence="7" id="KW-0408">Iron</keyword>
<gene>
    <name evidence="11" type="ORF">CEW83_16695</name>
</gene>
<dbReference type="SUPFAM" id="SSF54292">
    <property type="entry name" value="2Fe-2S ferredoxin-like"/>
    <property type="match status" value="1"/>
</dbReference>
<dbReference type="PROSITE" id="PS51085">
    <property type="entry name" value="2FE2S_FER_2"/>
    <property type="match status" value="1"/>
</dbReference>
<dbReference type="SUPFAM" id="SSF52343">
    <property type="entry name" value="Ferredoxin reductase-like, C-terminal NADP-linked domain"/>
    <property type="match status" value="1"/>
</dbReference>
<keyword evidence="5" id="KW-0479">Metal-binding</keyword>
<dbReference type="InterPro" id="IPR017938">
    <property type="entry name" value="Riboflavin_synthase-like_b-brl"/>
</dbReference>
<evidence type="ECO:0000313" key="11">
    <source>
        <dbReference type="EMBL" id="AWI76648.1"/>
    </source>
</evidence>
<accession>A0A2U8GT57</accession>
<dbReference type="InterPro" id="IPR054582">
    <property type="entry name" value="DmmA-like_N"/>
</dbReference>
<evidence type="ECO:0000256" key="8">
    <source>
        <dbReference type="ARBA" id="ARBA00023014"/>
    </source>
</evidence>
<dbReference type="PROSITE" id="PS00197">
    <property type="entry name" value="2FE2S_FER_1"/>
    <property type="match status" value="1"/>
</dbReference>
<reference evidence="11 12" key="1">
    <citation type="submission" date="2017-06" db="EMBL/GenBank/DDBJ databases">
        <title>Azoarcus.</title>
        <authorList>
            <person name="Woo J.-H."/>
            <person name="Kim H.-S."/>
        </authorList>
    </citation>
    <scope>NUCLEOTIDE SEQUENCE [LARGE SCALE GENOMIC DNA]</scope>
    <source>
        <strain evidence="11 12">TSPY31</strain>
    </source>
</reference>
<dbReference type="SUPFAM" id="SSF63380">
    <property type="entry name" value="Riboflavin synthase domain-like"/>
    <property type="match status" value="1"/>
</dbReference>
<dbReference type="InterPro" id="IPR001041">
    <property type="entry name" value="2Fe-2S_ferredoxin-type"/>
</dbReference>
<dbReference type="EMBL" id="CP022187">
    <property type="protein sequence ID" value="AWI76648.1"/>
    <property type="molecule type" value="Genomic_DNA"/>
</dbReference>
<sequence>MIGETLELTVVAVDDIAPSLRHVRLAAADGGQLPPAAAGANIQLRLQGEARTWRNAYSLISQPGRRDAYEIIVRRVPESRGGSAFVHEVLKPGDRLVASWPSNLFAPQRTARHHLMIAGGIGITPFLSYVADFAHNGASHALHVCCRESETGTFAPWLQDCGDLNYYWDADGHRLDIPALLERQPAGTHLYVCGPAALNDQVIQAAADAGWPASHVHCEHFGAALSGGTPFTAFLSRSGIEVEVGESESLLEAIERIGASAPCLCRGGACGVCVTGVLEGEPEHRDHYLGAAEREGGQLIMPCVSRARSARLVLDL</sequence>
<proteinExistence type="predicted"/>
<dbReference type="InterPro" id="IPR012675">
    <property type="entry name" value="Beta-grasp_dom_sf"/>
</dbReference>
<evidence type="ECO:0000256" key="1">
    <source>
        <dbReference type="ARBA" id="ARBA00001917"/>
    </source>
</evidence>
<keyword evidence="8" id="KW-0411">Iron-sulfur</keyword>
<dbReference type="CDD" id="cd00207">
    <property type="entry name" value="fer2"/>
    <property type="match status" value="1"/>
</dbReference>
<evidence type="ECO:0000256" key="2">
    <source>
        <dbReference type="ARBA" id="ARBA00022630"/>
    </source>
</evidence>
<evidence type="ECO:0000256" key="5">
    <source>
        <dbReference type="ARBA" id="ARBA00022723"/>
    </source>
</evidence>
<dbReference type="PANTHER" id="PTHR47354">
    <property type="entry name" value="NADH OXIDOREDUCTASE HCR"/>
    <property type="match status" value="1"/>
</dbReference>
<dbReference type="Pfam" id="PF00111">
    <property type="entry name" value="Fer2"/>
    <property type="match status" value="1"/>
</dbReference>
<dbReference type="PROSITE" id="PS51384">
    <property type="entry name" value="FAD_FR"/>
    <property type="match status" value="1"/>
</dbReference>
<evidence type="ECO:0000259" key="9">
    <source>
        <dbReference type="PROSITE" id="PS51085"/>
    </source>
</evidence>
<dbReference type="KEGG" id="acom:CEW83_16695"/>
<dbReference type="Gene3D" id="3.40.50.80">
    <property type="entry name" value="Nucleotide-binding domain of ferredoxin-NADP reductase (FNR) module"/>
    <property type="match status" value="1"/>
</dbReference>
<dbReference type="InterPro" id="IPR036010">
    <property type="entry name" value="2Fe-2S_ferredoxin-like_sf"/>
</dbReference>
<dbReference type="Proteomes" id="UP000244930">
    <property type="component" value="Chromosome"/>
</dbReference>
<dbReference type="InterPro" id="IPR050415">
    <property type="entry name" value="MRET"/>
</dbReference>
<feature type="domain" description="FAD-binding FR-type" evidence="10">
    <location>
        <begin position="3"/>
        <end position="108"/>
    </location>
</feature>
<dbReference type="AlphaFoldDB" id="A0A2U8GT57"/>
<dbReference type="Pfam" id="PF22290">
    <property type="entry name" value="DmmA-like_N"/>
    <property type="match status" value="1"/>
</dbReference>
<name>A0A2U8GT57_9RHOO</name>
<evidence type="ECO:0000256" key="6">
    <source>
        <dbReference type="ARBA" id="ARBA00023002"/>
    </source>
</evidence>
<dbReference type="PANTHER" id="PTHR47354:SF1">
    <property type="entry name" value="CARNITINE MONOOXYGENASE REDUCTASE SUBUNIT"/>
    <property type="match status" value="1"/>
</dbReference>
<keyword evidence="6" id="KW-0560">Oxidoreductase</keyword>
<evidence type="ECO:0000256" key="7">
    <source>
        <dbReference type="ARBA" id="ARBA00023004"/>
    </source>
</evidence>
<dbReference type="GO" id="GO:0051537">
    <property type="term" value="F:2 iron, 2 sulfur cluster binding"/>
    <property type="evidence" value="ECO:0007669"/>
    <property type="project" value="UniProtKB-KW"/>
</dbReference>
<feature type="domain" description="2Fe-2S ferredoxin-type" evidence="9">
    <location>
        <begin position="229"/>
        <end position="316"/>
    </location>
</feature>
<keyword evidence="3" id="KW-0288">FMN</keyword>
<dbReference type="Gene3D" id="3.10.20.30">
    <property type="match status" value="1"/>
</dbReference>
<dbReference type="PRINTS" id="PR00409">
    <property type="entry name" value="PHDIOXRDTASE"/>
</dbReference>
<dbReference type="GO" id="GO:0046872">
    <property type="term" value="F:metal ion binding"/>
    <property type="evidence" value="ECO:0007669"/>
    <property type="project" value="UniProtKB-KW"/>
</dbReference>
<dbReference type="InterPro" id="IPR006058">
    <property type="entry name" value="2Fe2S_fd_BS"/>
</dbReference>
<keyword evidence="4" id="KW-0001">2Fe-2S</keyword>
<dbReference type="Gene3D" id="2.40.30.10">
    <property type="entry name" value="Translation factors"/>
    <property type="match status" value="1"/>
</dbReference>
<dbReference type="InterPro" id="IPR039261">
    <property type="entry name" value="FNR_nucleotide-bd"/>
</dbReference>
<protein>
    <submittedName>
        <fullName evidence="11">Oxidoreductase</fullName>
    </submittedName>
</protein>
<organism evidence="11 12">
    <name type="scientific">Parazoarcus communis</name>
    <dbReference type="NCBI Taxonomy" id="41977"/>
    <lineage>
        <taxon>Bacteria</taxon>
        <taxon>Pseudomonadati</taxon>
        <taxon>Pseudomonadota</taxon>
        <taxon>Betaproteobacteria</taxon>
        <taxon>Rhodocyclales</taxon>
        <taxon>Zoogloeaceae</taxon>
        <taxon>Parazoarcus</taxon>
    </lineage>
</organism>
<keyword evidence="12" id="KW-1185">Reference proteome</keyword>
<evidence type="ECO:0000256" key="3">
    <source>
        <dbReference type="ARBA" id="ARBA00022643"/>
    </source>
</evidence>
<comment type="cofactor">
    <cofactor evidence="1">
        <name>FMN</name>
        <dbReference type="ChEBI" id="CHEBI:58210"/>
    </cofactor>
</comment>